<proteinExistence type="predicted"/>
<accession>A0ACB9K872</accession>
<evidence type="ECO:0000313" key="2">
    <source>
        <dbReference type="Proteomes" id="UP001056120"/>
    </source>
</evidence>
<keyword evidence="2" id="KW-1185">Reference proteome</keyword>
<name>A0ACB9K872_9ASTR</name>
<reference evidence="2" key="1">
    <citation type="journal article" date="2022" name="Mol. Ecol. Resour.">
        <title>The genomes of chicory, endive, great burdock and yacon provide insights into Asteraceae palaeo-polyploidization history and plant inulin production.</title>
        <authorList>
            <person name="Fan W."/>
            <person name="Wang S."/>
            <person name="Wang H."/>
            <person name="Wang A."/>
            <person name="Jiang F."/>
            <person name="Liu H."/>
            <person name="Zhao H."/>
            <person name="Xu D."/>
            <person name="Zhang Y."/>
        </authorList>
    </citation>
    <scope>NUCLEOTIDE SEQUENCE [LARGE SCALE GENOMIC DNA]</scope>
    <source>
        <strain evidence="2">cv. Yunnan</strain>
    </source>
</reference>
<gene>
    <name evidence="1" type="ORF">L1987_02563</name>
</gene>
<reference evidence="1 2" key="2">
    <citation type="journal article" date="2022" name="Mol. Ecol. Resour.">
        <title>The genomes of chicory, endive, great burdock and yacon provide insights into Asteraceae paleo-polyploidization history and plant inulin production.</title>
        <authorList>
            <person name="Fan W."/>
            <person name="Wang S."/>
            <person name="Wang H."/>
            <person name="Wang A."/>
            <person name="Jiang F."/>
            <person name="Liu H."/>
            <person name="Zhao H."/>
            <person name="Xu D."/>
            <person name="Zhang Y."/>
        </authorList>
    </citation>
    <scope>NUCLEOTIDE SEQUENCE [LARGE SCALE GENOMIC DNA]</scope>
    <source>
        <strain evidence="2">cv. Yunnan</strain>
        <tissue evidence="1">Leaves</tissue>
    </source>
</reference>
<organism evidence="1 2">
    <name type="scientific">Smallanthus sonchifolius</name>
    <dbReference type="NCBI Taxonomy" id="185202"/>
    <lineage>
        <taxon>Eukaryota</taxon>
        <taxon>Viridiplantae</taxon>
        <taxon>Streptophyta</taxon>
        <taxon>Embryophyta</taxon>
        <taxon>Tracheophyta</taxon>
        <taxon>Spermatophyta</taxon>
        <taxon>Magnoliopsida</taxon>
        <taxon>eudicotyledons</taxon>
        <taxon>Gunneridae</taxon>
        <taxon>Pentapetalae</taxon>
        <taxon>asterids</taxon>
        <taxon>campanulids</taxon>
        <taxon>Asterales</taxon>
        <taxon>Asteraceae</taxon>
        <taxon>Asteroideae</taxon>
        <taxon>Heliantheae alliance</taxon>
        <taxon>Millerieae</taxon>
        <taxon>Smallanthus</taxon>
    </lineage>
</organism>
<dbReference type="Proteomes" id="UP001056120">
    <property type="component" value="Linkage Group LG01"/>
</dbReference>
<protein>
    <submittedName>
        <fullName evidence="1">Uncharacterized protein</fullName>
    </submittedName>
</protein>
<dbReference type="EMBL" id="CM042018">
    <property type="protein sequence ID" value="KAI3828462.1"/>
    <property type="molecule type" value="Genomic_DNA"/>
</dbReference>
<evidence type="ECO:0000313" key="1">
    <source>
        <dbReference type="EMBL" id="KAI3828462.1"/>
    </source>
</evidence>
<comment type="caution">
    <text evidence="1">The sequence shown here is derived from an EMBL/GenBank/DDBJ whole genome shotgun (WGS) entry which is preliminary data.</text>
</comment>
<sequence length="86" mass="9476">MRRTTTNIGCFSTTPPIALVFVSIEEQQYELTESRPSFTESTNLPFIGFSASIFLAHSKPITSSLIVAINLTYGLIRGLTDNFSTI</sequence>